<evidence type="ECO:0000313" key="3">
    <source>
        <dbReference type="Proteomes" id="UP001492380"/>
    </source>
</evidence>
<feature type="compositionally biased region" description="Pro residues" evidence="1">
    <location>
        <begin position="28"/>
        <end position="41"/>
    </location>
</feature>
<evidence type="ECO:0000313" key="2">
    <source>
        <dbReference type="EMBL" id="KAK8233566.1"/>
    </source>
</evidence>
<sequence length="158" mass="17161">MPIATKDLHTCAWSTCPVRNTHKLSSPQPSPRRPPPSPPVPSSWLHPGDTPNSPVPLAAVTSHNPPTRSPTLARTPAPSRPPIPLVRSLPRPFPSLRSSLPAPAPRPAVRRAAVRRCRRRTRRPGCLTLSLAVAARRPAGSRHLSRCTRRVHECSLSG</sequence>
<reference evidence="2 3" key="1">
    <citation type="submission" date="2024-04" db="EMBL/GenBank/DDBJ databases">
        <title>Phyllosticta paracitricarpa is synonymous to the EU quarantine fungus P. citricarpa based on phylogenomic analyses.</title>
        <authorList>
            <consortium name="Lawrence Berkeley National Laboratory"/>
            <person name="Van Ingen-Buijs V.A."/>
            <person name="Van Westerhoven A.C."/>
            <person name="Haridas S."/>
            <person name="Skiadas P."/>
            <person name="Martin F."/>
            <person name="Groenewald J.Z."/>
            <person name="Crous P.W."/>
            <person name="Seidl M.F."/>
        </authorList>
    </citation>
    <scope>NUCLEOTIDE SEQUENCE [LARGE SCALE GENOMIC DNA]</scope>
    <source>
        <strain evidence="2 3">CBS 123374</strain>
    </source>
</reference>
<feature type="region of interest" description="Disordered" evidence="1">
    <location>
        <begin position="16"/>
        <end position="118"/>
    </location>
</feature>
<feature type="compositionally biased region" description="Low complexity" evidence="1">
    <location>
        <begin position="85"/>
        <end position="101"/>
    </location>
</feature>
<comment type="caution">
    <text evidence="2">The sequence shown here is derived from an EMBL/GenBank/DDBJ whole genome shotgun (WGS) entry which is preliminary data.</text>
</comment>
<organism evidence="2 3">
    <name type="scientific">Phyllosticta capitalensis</name>
    <dbReference type="NCBI Taxonomy" id="121624"/>
    <lineage>
        <taxon>Eukaryota</taxon>
        <taxon>Fungi</taxon>
        <taxon>Dikarya</taxon>
        <taxon>Ascomycota</taxon>
        <taxon>Pezizomycotina</taxon>
        <taxon>Dothideomycetes</taxon>
        <taxon>Dothideomycetes incertae sedis</taxon>
        <taxon>Botryosphaeriales</taxon>
        <taxon>Phyllostictaceae</taxon>
        <taxon>Phyllosticta</taxon>
    </lineage>
</organism>
<feature type="compositionally biased region" description="Polar residues" evidence="1">
    <location>
        <begin position="61"/>
        <end position="72"/>
    </location>
</feature>
<name>A0ABR1YM35_9PEZI</name>
<keyword evidence="3" id="KW-1185">Reference proteome</keyword>
<dbReference type="Proteomes" id="UP001492380">
    <property type="component" value="Unassembled WGS sequence"/>
</dbReference>
<dbReference type="EMBL" id="JBBWRZ010000006">
    <property type="protein sequence ID" value="KAK8233566.1"/>
    <property type="molecule type" value="Genomic_DNA"/>
</dbReference>
<accession>A0ABR1YM35</accession>
<protein>
    <submittedName>
        <fullName evidence="2">Uncharacterized protein</fullName>
    </submittedName>
</protein>
<evidence type="ECO:0000256" key="1">
    <source>
        <dbReference type="SAM" id="MobiDB-lite"/>
    </source>
</evidence>
<proteinExistence type="predicted"/>
<feature type="compositionally biased region" description="Basic residues" evidence="1">
    <location>
        <begin position="108"/>
        <end position="118"/>
    </location>
</feature>
<gene>
    <name evidence="2" type="ORF">HDK90DRAFT_271029</name>
</gene>